<gene>
    <name evidence="3" type="ORF">PVAG01_09763</name>
</gene>
<reference evidence="3 4" key="1">
    <citation type="submission" date="2024-06" db="EMBL/GenBank/DDBJ databases">
        <title>Complete genome of Phlyctema vagabunda strain 19-DSS-EL-015.</title>
        <authorList>
            <person name="Fiorenzani C."/>
        </authorList>
    </citation>
    <scope>NUCLEOTIDE SEQUENCE [LARGE SCALE GENOMIC DNA]</scope>
    <source>
        <strain evidence="3 4">19-DSS-EL-015</strain>
    </source>
</reference>
<dbReference type="SUPFAM" id="SSF53383">
    <property type="entry name" value="PLP-dependent transferases"/>
    <property type="match status" value="1"/>
</dbReference>
<dbReference type="EMBL" id="JBFCZG010000008">
    <property type="protein sequence ID" value="KAL3419541.1"/>
    <property type="molecule type" value="Genomic_DNA"/>
</dbReference>
<evidence type="ECO:0000259" key="2">
    <source>
        <dbReference type="Pfam" id="PF00266"/>
    </source>
</evidence>
<dbReference type="Proteomes" id="UP001629113">
    <property type="component" value="Unassembled WGS sequence"/>
</dbReference>
<accession>A0ABR4P8W9</accession>
<protein>
    <recommendedName>
        <fullName evidence="2">Aminotransferase class V domain-containing protein</fullName>
    </recommendedName>
</protein>
<sequence>MPADARGEHLPAPDAMSSKWHLRPHVVHLDHGSSGACPSDVLEQQNALRHELDCGSPQYYMTRYASGLASAKRALAGFVGADPQGLILTPGTTLGLNIVAQSQHFNAGDELLTTNHAYSSVGMILHHLAQRDGAVVVVAQVPFPVASADEILQSILACVTRRTRFAIVDHITSRSGLIFPIKRIVAALAEHGVDTLVDGAHGPGQVSVDLTDLGAAYYTASCHKWMCAPRGLGFLHVRPDRINRLKPLILARSCYFRDTTDDQHSWLEHTFDWMGTADPTAVHILPRLIEFLQTAATGEGGGHRAMVQRNHQLAVEARSQVLRILGLHAPCPDALIGNMVSIPLPDSILPYARGTLPLQTWLWEKYHVEIQVYSWPTYPKRILRFTIQLYNSLSQCLWLAEKVKEGLEAEAIQLESIEVSLLVTGV</sequence>
<dbReference type="PANTHER" id="PTHR43092:SF2">
    <property type="entry name" value="HERCYNYLCYSTEINE SULFOXIDE LYASE"/>
    <property type="match status" value="1"/>
</dbReference>
<dbReference type="PANTHER" id="PTHR43092">
    <property type="entry name" value="L-CYSTEINE DESULFHYDRASE"/>
    <property type="match status" value="1"/>
</dbReference>
<organism evidence="3 4">
    <name type="scientific">Phlyctema vagabunda</name>
    <dbReference type="NCBI Taxonomy" id="108571"/>
    <lineage>
        <taxon>Eukaryota</taxon>
        <taxon>Fungi</taxon>
        <taxon>Dikarya</taxon>
        <taxon>Ascomycota</taxon>
        <taxon>Pezizomycotina</taxon>
        <taxon>Leotiomycetes</taxon>
        <taxon>Helotiales</taxon>
        <taxon>Dermateaceae</taxon>
        <taxon>Phlyctema</taxon>
    </lineage>
</organism>
<name>A0ABR4P8W9_9HELO</name>
<dbReference type="InterPro" id="IPR015422">
    <property type="entry name" value="PyrdxlP-dep_Trfase_small"/>
</dbReference>
<proteinExistence type="predicted"/>
<dbReference type="Gene3D" id="3.90.1150.10">
    <property type="entry name" value="Aspartate Aminotransferase, domain 1"/>
    <property type="match status" value="1"/>
</dbReference>
<comment type="caution">
    <text evidence="3">The sequence shown here is derived from an EMBL/GenBank/DDBJ whole genome shotgun (WGS) entry which is preliminary data.</text>
</comment>
<dbReference type="InterPro" id="IPR000192">
    <property type="entry name" value="Aminotrans_V_dom"/>
</dbReference>
<dbReference type="Pfam" id="PF00266">
    <property type="entry name" value="Aminotran_5"/>
    <property type="match status" value="1"/>
</dbReference>
<evidence type="ECO:0000313" key="3">
    <source>
        <dbReference type="EMBL" id="KAL3419541.1"/>
    </source>
</evidence>
<evidence type="ECO:0000313" key="4">
    <source>
        <dbReference type="Proteomes" id="UP001629113"/>
    </source>
</evidence>
<dbReference type="Gene3D" id="3.40.640.10">
    <property type="entry name" value="Type I PLP-dependent aspartate aminotransferase-like (Major domain)"/>
    <property type="match status" value="1"/>
</dbReference>
<keyword evidence="4" id="KW-1185">Reference proteome</keyword>
<feature type="domain" description="Aminotransferase class V" evidence="2">
    <location>
        <begin position="62"/>
        <end position="323"/>
    </location>
</feature>
<dbReference type="InterPro" id="IPR015421">
    <property type="entry name" value="PyrdxlP-dep_Trfase_major"/>
</dbReference>
<evidence type="ECO:0000256" key="1">
    <source>
        <dbReference type="ARBA" id="ARBA00022898"/>
    </source>
</evidence>
<dbReference type="InterPro" id="IPR015424">
    <property type="entry name" value="PyrdxlP-dep_Trfase"/>
</dbReference>
<keyword evidence="1" id="KW-0663">Pyridoxal phosphate</keyword>